<evidence type="ECO:0000256" key="2">
    <source>
        <dbReference type="ARBA" id="ARBA00022705"/>
    </source>
</evidence>
<evidence type="ECO:0000313" key="12">
    <source>
        <dbReference type="EMBL" id="WBL31553.1"/>
    </source>
</evidence>
<name>A0ABY7M3R2_9MOLU</name>
<dbReference type="PROSITE" id="PS01055">
    <property type="entry name" value="DNA_LIGASE_N1"/>
    <property type="match status" value="1"/>
</dbReference>
<keyword evidence="13" id="KW-1185">Reference proteome</keyword>
<evidence type="ECO:0000259" key="11">
    <source>
        <dbReference type="PROSITE" id="PS50172"/>
    </source>
</evidence>
<dbReference type="Pfam" id="PF00533">
    <property type="entry name" value="BRCT"/>
    <property type="match status" value="1"/>
</dbReference>
<dbReference type="EC" id="6.5.1.2" evidence="10"/>
<feature type="binding site" evidence="10">
    <location>
        <position position="418"/>
    </location>
    <ligand>
        <name>Zn(2+)</name>
        <dbReference type="ChEBI" id="CHEBI:29105"/>
    </ligand>
</feature>
<dbReference type="InterPro" id="IPR004150">
    <property type="entry name" value="NAD_DNA_ligase_OB"/>
</dbReference>
<dbReference type="Gene3D" id="1.10.150.20">
    <property type="entry name" value="5' to 3' exonuclease, C-terminal subdomain"/>
    <property type="match status" value="2"/>
</dbReference>
<dbReference type="Gene3D" id="2.40.50.140">
    <property type="entry name" value="Nucleic acid-binding proteins"/>
    <property type="match status" value="1"/>
</dbReference>
<dbReference type="SUPFAM" id="SSF50249">
    <property type="entry name" value="Nucleic acid-binding proteins"/>
    <property type="match status" value="1"/>
</dbReference>
<dbReference type="CDD" id="cd17748">
    <property type="entry name" value="BRCT_DNA_ligase_like"/>
    <property type="match status" value="1"/>
</dbReference>
<dbReference type="SUPFAM" id="SSF52113">
    <property type="entry name" value="BRCT domain"/>
    <property type="match status" value="1"/>
</dbReference>
<comment type="cofactor">
    <cofactor evidence="10">
        <name>Mg(2+)</name>
        <dbReference type="ChEBI" id="CHEBI:18420"/>
    </cofactor>
    <cofactor evidence="10">
        <name>Mn(2+)</name>
        <dbReference type="ChEBI" id="CHEBI:29035"/>
    </cofactor>
</comment>
<evidence type="ECO:0000256" key="5">
    <source>
        <dbReference type="ARBA" id="ARBA00022833"/>
    </source>
</evidence>
<feature type="active site" description="N6-AMP-lysine intermediate" evidence="10">
    <location>
        <position position="113"/>
    </location>
</feature>
<dbReference type="CDD" id="cd00114">
    <property type="entry name" value="LIGANc"/>
    <property type="match status" value="1"/>
</dbReference>
<feature type="binding site" evidence="10">
    <location>
        <position position="403"/>
    </location>
    <ligand>
        <name>Zn(2+)</name>
        <dbReference type="ChEBI" id="CHEBI:29105"/>
    </ligand>
</feature>
<keyword evidence="6 10" id="KW-0460">Magnesium</keyword>
<feature type="domain" description="BRCT" evidence="11">
    <location>
        <begin position="592"/>
        <end position="670"/>
    </location>
</feature>
<dbReference type="NCBIfam" id="NF005932">
    <property type="entry name" value="PRK07956.1"/>
    <property type="match status" value="1"/>
</dbReference>
<feature type="binding site" evidence="10">
    <location>
        <position position="111"/>
    </location>
    <ligand>
        <name>NAD(+)</name>
        <dbReference type="ChEBI" id="CHEBI:57540"/>
    </ligand>
</feature>
<proteinExistence type="inferred from homology"/>
<dbReference type="Proteomes" id="UP001210120">
    <property type="component" value="Chromosome"/>
</dbReference>
<keyword evidence="2 10" id="KW-0235">DNA replication</keyword>
<keyword evidence="5 10" id="KW-0862">Zinc</keyword>
<dbReference type="InterPro" id="IPR012340">
    <property type="entry name" value="NA-bd_OB-fold"/>
</dbReference>
<dbReference type="SMART" id="SM00292">
    <property type="entry name" value="BRCT"/>
    <property type="match status" value="1"/>
</dbReference>
<gene>
    <name evidence="10 12" type="primary">ligA</name>
    <name evidence="12" type="ORF">O7R10_00620</name>
</gene>
<evidence type="ECO:0000313" key="13">
    <source>
        <dbReference type="Proteomes" id="UP001210120"/>
    </source>
</evidence>
<feature type="binding site" evidence="10">
    <location>
        <position position="168"/>
    </location>
    <ligand>
        <name>NAD(+)</name>
        <dbReference type="ChEBI" id="CHEBI:57540"/>
    </ligand>
</feature>
<accession>A0ABY7M3R2</accession>
<keyword evidence="3 10" id="KW-0479">Metal-binding</keyword>
<evidence type="ECO:0000256" key="9">
    <source>
        <dbReference type="ARBA" id="ARBA00034005"/>
    </source>
</evidence>
<dbReference type="SUPFAM" id="SSF47781">
    <property type="entry name" value="RuvA domain 2-like"/>
    <property type="match status" value="1"/>
</dbReference>
<dbReference type="HAMAP" id="MF_01588">
    <property type="entry name" value="DNA_ligase_A"/>
    <property type="match status" value="1"/>
</dbReference>
<dbReference type="Gene3D" id="1.10.287.610">
    <property type="entry name" value="Helix hairpin bin"/>
    <property type="match status" value="1"/>
</dbReference>
<keyword evidence="10" id="KW-0464">Manganese</keyword>
<dbReference type="InterPro" id="IPR001357">
    <property type="entry name" value="BRCT_dom"/>
</dbReference>
<dbReference type="Pfam" id="PF03120">
    <property type="entry name" value="OB_DNA_ligase"/>
    <property type="match status" value="1"/>
</dbReference>
<feature type="binding site" evidence="10">
    <location>
        <position position="400"/>
    </location>
    <ligand>
        <name>Zn(2+)</name>
        <dbReference type="ChEBI" id="CHEBI:29105"/>
    </ligand>
</feature>
<dbReference type="InterPro" id="IPR036420">
    <property type="entry name" value="BRCT_dom_sf"/>
</dbReference>
<dbReference type="InterPro" id="IPR018239">
    <property type="entry name" value="DNA_ligase_AS"/>
</dbReference>
<dbReference type="SMART" id="SM00532">
    <property type="entry name" value="LIGANc"/>
    <property type="match status" value="1"/>
</dbReference>
<evidence type="ECO:0000256" key="10">
    <source>
        <dbReference type="HAMAP-Rule" id="MF_01588"/>
    </source>
</evidence>
<reference evidence="12" key="1">
    <citation type="submission" date="2022-12" db="EMBL/GenBank/DDBJ databases">
        <title>Genomic Characterization of Candidatus Phytoplasma sacchari in China.</title>
        <authorList>
            <person name="Zhang R.-Y."/>
        </authorList>
    </citation>
    <scope>NUCLEOTIDE SEQUENCE [LARGE SCALE GENOMIC DNA]</scope>
    <source>
        <strain evidence="12">SCWL1</strain>
    </source>
</reference>
<comment type="catalytic activity">
    <reaction evidence="9 10">
        <text>NAD(+) + (deoxyribonucleotide)n-3'-hydroxyl + 5'-phospho-(deoxyribonucleotide)m = (deoxyribonucleotide)n+m + AMP + beta-nicotinamide D-nucleotide.</text>
        <dbReference type="EC" id="6.5.1.2"/>
    </reaction>
</comment>
<dbReference type="Pfam" id="PF01653">
    <property type="entry name" value="DNA_ligase_aden"/>
    <property type="match status" value="1"/>
</dbReference>
<dbReference type="InterPro" id="IPR041663">
    <property type="entry name" value="DisA/LigA_HHH"/>
</dbReference>
<dbReference type="InterPro" id="IPR001679">
    <property type="entry name" value="DNA_ligase"/>
</dbReference>
<dbReference type="PIRSF" id="PIRSF001604">
    <property type="entry name" value="LigA"/>
    <property type="match status" value="1"/>
</dbReference>
<dbReference type="NCBIfam" id="TIGR00575">
    <property type="entry name" value="dnlj"/>
    <property type="match status" value="1"/>
</dbReference>
<comment type="function">
    <text evidence="10">DNA ligase that catalyzes the formation of phosphodiester linkages between 5'-phosphoryl and 3'-hydroxyl groups in double-stranded DNA using NAD as a coenzyme and as the energy source for the reaction. It is essential for DNA replication and repair of damaged DNA.</text>
</comment>
<protein>
    <recommendedName>
        <fullName evidence="10">DNA ligase</fullName>
        <ecNumber evidence="10">6.5.1.2</ecNumber>
    </recommendedName>
    <alternativeName>
        <fullName evidence="10">Polydeoxyribonucleotide synthase [NAD(+)]</fullName>
    </alternativeName>
</protein>
<dbReference type="PROSITE" id="PS50172">
    <property type="entry name" value="BRCT"/>
    <property type="match status" value="1"/>
</dbReference>
<sequence>MTLEIKKKIKKVTDILEKANYFYYQLNNSYLKDEQYDALLKELIYLEKKYPEYKLSYSPTFKVGGYLNKKFDKIKHDVPMLSLGNVFNITELKKFYNRIKKKHKNANFITELKIDGVAISIKYKKGILYQAVTRGNGYFGELITNNIKTIRDIPLKIIEKIDLEVRGEIFFNFDTFKKINEIRKKENKIVFANPRNAASGTLRQLDTNIVAKRNLSCFIYSIINPPSFIQTQKDVLFFLHKLGFVINHHYKIINSFDELIEQINYYKELKKNLNYNNDGIVVKVNELYFYDSIGYTSKFPKWAIAYKFNSIHEKTTIKKITFQIGRTGAVTPIAELIPVIVDGSLISKVSLHNFNYIEEKDIRINDYVLIHKSGSIIPEIIKIIKEKRTNQFPLKMISNCPFCFHKLQKIENEVDYFCINENCEERKIKNIIHFVSKEAMDINVLGNKTLELFFKKKIIKNRSDLYDLEKNRDKLEKLPFFKQKKIDSILQSIEKSKKRPFKNVLFSLGIKHVGLKISKILAKKFQNIENIKKASIENILEIQEIGLKIANSILEYFKDEKNLKELEILKEKGIMNLSKKNDIELEKKEKNKKYYFFRNKKIVLTGVFNNFKRIEIKNILEEYEAIVTSSISKKTDFLICGKQGSLNKLKKADELKIKIINEKNFMKILF</sequence>
<dbReference type="InterPro" id="IPR010994">
    <property type="entry name" value="RuvA_2-like"/>
</dbReference>
<dbReference type="Gene3D" id="3.40.50.10190">
    <property type="entry name" value="BRCT domain"/>
    <property type="match status" value="1"/>
</dbReference>
<feature type="binding site" evidence="10">
    <location>
        <begin position="82"/>
        <end position="83"/>
    </location>
    <ligand>
        <name>NAD(+)</name>
        <dbReference type="ChEBI" id="CHEBI:57540"/>
    </ligand>
</feature>
<dbReference type="EMBL" id="CP115156">
    <property type="protein sequence ID" value="WBL31553.1"/>
    <property type="molecule type" value="Genomic_DNA"/>
</dbReference>
<evidence type="ECO:0000256" key="8">
    <source>
        <dbReference type="ARBA" id="ARBA00023204"/>
    </source>
</evidence>
<evidence type="ECO:0000256" key="4">
    <source>
        <dbReference type="ARBA" id="ARBA00022763"/>
    </source>
</evidence>
<evidence type="ECO:0000256" key="1">
    <source>
        <dbReference type="ARBA" id="ARBA00022598"/>
    </source>
</evidence>
<feature type="binding site" evidence="10">
    <location>
        <begin position="33"/>
        <end position="37"/>
    </location>
    <ligand>
        <name>NAD(+)</name>
        <dbReference type="ChEBI" id="CHEBI:57540"/>
    </ligand>
</feature>
<evidence type="ECO:0000256" key="6">
    <source>
        <dbReference type="ARBA" id="ARBA00022842"/>
    </source>
</evidence>
<feature type="binding site" evidence="10">
    <location>
        <position position="307"/>
    </location>
    <ligand>
        <name>NAD(+)</name>
        <dbReference type="ChEBI" id="CHEBI:57540"/>
    </ligand>
</feature>
<feature type="binding site" evidence="10">
    <location>
        <position position="423"/>
    </location>
    <ligand>
        <name>Zn(2+)</name>
        <dbReference type="ChEBI" id="CHEBI:29105"/>
    </ligand>
</feature>
<dbReference type="SUPFAM" id="SSF56091">
    <property type="entry name" value="DNA ligase/mRNA capping enzyme, catalytic domain"/>
    <property type="match status" value="1"/>
</dbReference>
<dbReference type="InterPro" id="IPR013839">
    <property type="entry name" value="DNAligase_adenylation"/>
</dbReference>
<feature type="binding site" evidence="10">
    <location>
        <position position="134"/>
    </location>
    <ligand>
        <name>NAD(+)</name>
        <dbReference type="ChEBI" id="CHEBI:57540"/>
    </ligand>
</feature>
<evidence type="ECO:0000256" key="7">
    <source>
        <dbReference type="ARBA" id="ARBA00023027"/>
    </source>
</evidence>
<keyword evidence="1 10" id="KW-0436">Ligase</keyword>
<dbReference type="Pfam" id="PF12826">
    <property type="entry name" value="HHH_2"/>
    <property type="match status" value="1"/>
</dbReference>
<organism evidence="12 13">
    <name type="scientific">Candidatus Phytoplasma sacchari</name>
    <dbReference type="NCBI Taxonomy" id="2609813"/>
    <lineage>
        <taxon>Bacteria</taxon>
        <taxon>Bacillati</taxon>
        <taxon>Mycoplasmatota</taxon>
        <taxon>Mollicutes</taxon>
        <taxon>Acholeplasmatales</taxon>
        <taxon>Acholeplasmataceae</taxon>
        <taxon>Candidatus Phytoplasma</taxon>
        <taxon>16SrXI (Rice yellow dwarf group)</taxon>
    </lineage>
</organism>
<evidence type="ECO:0000256" key="3">
    <source>
        <dbReference type="ARBA" id="ARBA00022723"/>
    </source>
</evidence>
<keyword evidence="8 10" id="KW-0234">DNA repair</keyword>
<dbReference type="InterPro" id="IPR013840">
    <property type="entry name" value="DNAligase_N"/>
</dbReference>
<dbReference type="Pfam" id="PF22745">
    <property type="entry name" value="Nlig-Ia"/>
    <property type="match status" value="1"/>
</dbReference>
<keyword evidence="4 10" id="KW-0227">DNA damage</keyword>
<dbReference type="Gene3D" id="3.30.470.30">
    <property type="entry name" value="DNA ligase/mRNA capping enzyme"/>
    <property type="match status" value="1"/>
</dbReference>
<keyword evidence="7 10" id="KW-0520">NAD</keyword>
<comment type="similarity">
    <text evidence="10">Belongs to the NAD-dependent DNA ligase family. LigA subfamily.</text>
</comment>
<feature type="binding site" evidence="10">
    <location>
        <position position="283"/>
    </location>
    <ligand>
        <name>NAD(+)</name>
        <dbReference type="ChEBI" id="CHEBI:57540"/>
    </ligand>
</feature>
<dbReference type="GO" id="GO:0003911">
    <property type="term" value="F:DNA ligase (NAD+) activity"/>
    <property type="evidence" value="ECO:0007669"/>
    <property type="project" value="UniProtKB-EC"/>
</dbReference>